<reference evidence="2" key="1">
    <citation type="journal article" date="2021" name="Genome Biol. Evol.">
        <title>A High-Quality Reference Genome for a Parasitic Bivalve with Doubly Uniparental Inheritance (Bivalvia: Unionida).</title>
        <authorList>
            <person name="Smith C.H."/>
        </authorList>
    </citation>
    <scope>NUCLEOTIDE SEQUENCE</scope>
    <source>
        <strain evidence="2">CHS0354</strain>
    </source>
</reference>
<reference evidence="2" key="3">
    <citation type="submission" date="2023-05" db="EMBL/GenBank/DDBJ databases">
        <authorList>
            <person name="Smith C.H."/>
        </authorList>
    </citation>
    <scope>NUCLEOTIDE SEQUENCE</scope>
    <source>
        <strain evidence="2">CHS0354</strain>
        <tissue evidence="2">Mantle</tissue>
    </source>
</reference>
<name>A0AAE0SAT3_9BIVA</name>
<dbReference type="SUPFAM" id="SSF50494">
    <property type="entry name" value="Trypsin-like serine proteases"/>
    <property type="match status" value="1"/>
</dbReference>
<evidence type="ECO:0000256" key="1">
    <source>
        <dbReference type="SAM" id="SignalP"/>
    </source>
</evidence>
<dbReference type="InterPro" id="IPR009003">
    <property type="entry name" value="Peptidase_S1_PA"/>
</dbReference>
<comment type="caution">
    <text evidence="2">The sequence shown here is derived from an EMBL/GenBank/DDBJ whole genome shotgun (WGS) entry which is preliminary data.</text>
</comment>
<proteinExistence type="predicted"/>
<dbReference type="Proteomes" id="UP001195483">
    <property type="component" value="Unassembled WGS sequence"/>
</dbReference>
<dbReference type="AlphaFoldDB" id="A0AAE0SAT3"/>
<evidence type="ECO:0000313" key="3">
    <source>
        <dbReference type="Proteomes" id="UP001195483"/>
    </source>
</evidence>
<organism evidence="2 3">
    <name type="scientific">Potamilus streckersoni</name>
    <dbReference type="NCBI Taxonomy" id="2493646"/>
    <lineage>
        <taxon>Eukaryota</taxon>
        <taxon>Metazoa</taxon>
        <taxon>Spiralia</taxon>
        <taxon>Lophotrochozoa</taxon>
        <taxon>Mollusca</taxon>
        <taxon>Bivalvia</taxon>
        <taxon>Autobranchia</taxon>
        <taxon>Heteroconchia</taxon>
        <taxon>Palaeoheterodonta</taxon>
        <taxon>Unionida</taxon>
        <taxon>Unionoidea</taxon>
        <taxon>Unionidae</taxon>
        <taxon>Ambleminae</taxon>
        <taxon>Lampsilini</taxon>
        <taxon>Potamilus</taxon>
    </lineage>
</organism>
<evidence type="ECO:0000313" key="2">
    <source>
        <dbReference type="EMBL" id="KAK3588536.1"/>
    </source>
</evidence>
<gene>
    <name evidence="2" type="ORF">CHS0354_028952</name>
</gene>
<protein>
    <submittedName>
        <fullName evidence="2">Uncharacterized protein</fullName>
    </submittedName>
</protein>
<keyword evidence="1" id="KW-0732">Signal</keyword>
<feature type="signal peptide" evidence="1">
    <location>
        <begin position="1"/>
        <end position="40"/>
    </location>
</feature>
<feature type="chain" id="PRO_5041985174" evidence="1">
    <location>
        <begin position="41"/>
        <end position="84"/>
    </location>
</feature>
<keyword evidence="3" id="KW-1185">Reference proteome</keyword>
<dbReference type="EMBL" id="JAEAOA010001736">
    <property type="protein sequence ID" value="KAK3588536.1"/>
    <property type="molecule type" value="Genomic_DNA"/>
</dbReference>
<reference evidence="2" key="2">
    <citation type="journal article" date="2021" name="Genome Biol. Evol.">
        <title>Developing a high-quality reference genome for a parasitic bivalve with doubly uniparental inheritance (Bivalvia: Unionida).</title>
        <authorList>
            <person name="Smith C.H."/>
        </authorList>
    </citation>
    <scope>NUCLEOTIDE SEQUENCE</scope>
    <source>
        <strain evidence="2">CHS0354</strain>
        <tissue evidence="2">Mantle</tissue>
    </source>
</reference>
<sequence>MTQESLTLNHIKRCTPKKLSMAVRMLLLLVPFGLVTLVAAQGPGNFPCGTPIVQPIASRIVGGIEAKANSWPYVVSIVNFFFHK</sequence>
<accession>A0AAE0SAT3</accession>